<dbReference type="GO" id="GO:0004519">
    <property type="term" value="F:endonuclease activity"/>
    <property type="evidence" value="ECO:0007669"/>
    <property type="project" value="UniProtKB-KW"/>
</dbReference>
<keyword evidence="1" id="KW-0540">Nuclease</keyword>
<dbReference type="PANTHER" id="PTHR38733">
    <property type="entry name" value="PROTEIN MCRC"/>
    <property type="match status" value="1"/>
</dbReference>
<organism evidence="1 2">
    <name type="scientific">Kushneria pakistanensis</name>
    <dbReference type="NCBI Taxonomy" id="1508770"/>
    <lineage>
        <taxon>Bacteria</taxon>
        <taxon>Pseudomonadati</taxon>
        <taxon>Pseudomonadota</taxon>
        <taxon>Gammaproteobacteria</taxon>
        <taxon>Oceanospirillales</taxon>
        <taxon>Halomonadaceae</taxon>
        <taxon>Kushneria</taxon>
    </lineage>
</organism>
<evidence type="ECO:0000313" key="2">
    <source>
        <dbReference type="Proteomes" id="UP000604243"/>
    </source>
</evidence>
<evidence type="ECO:0000313" key="1">
    <source>
        <dbReference type="EMBL" id="GHC16795.1"/>
    </source>
</evidence>
<keyword evidence="1" id="KW-0255">Endonuclease</keyword>
<name>A0ABQ3FBD3_9GAMM</name>
<sequence length="434" mass="50193">MKAWITVREYARLTTEPIDNPSLDRAHVSVTVFDWLCQLNESFERGGANLIQVEGRRWLRLDNYVGVLEAPCGTCLEILPKHLEATDDIVQGRQLLRRMIQAALDLPTREVGTAALELFDAPLSEWVMRQFLEALEYVIKRGVRFDYRRIEEEQPFLRGQLDVVGQMRQPPGKQHHFRIRHDLFGPDRPENRLLKLALEQVCRSTQVSSSWRLGHELRSMLSEVPASHDPRQDFRAWRTDRLMAHYQAVRPWCQLILDQTMPIAVAGQQYGMSLLFPMEQLFEQYVARYLERAKSSDTRLKTQAASAWLCRHAGGNFFQLRPDLLLSQGNRHWVLDTKWKRLNAEARNRNYGLSQADFYQLFAYGHKYLEGQGDVVLIYPAHSEFNDRLEVFDFSSTLKLWVLPFDLERTCLIGAETAGLPISNRASVGKALPV</sequence>
<protein>
    <submittedName>
        <fullName evidence="1">Restriction endonuclease</fullName>
    </submittedName>
</protein>
<dbReference type="RefSeq" id="WP_189514725.1">
    <property type="nucleotide sequence ID" value="NZ_BMZM01000001.1"/>
</dbReference>
<dbReference type="InterPro" id="IPR019292">
    <property type="entry name" value="McrC"/>
</dbReference>
<accession>A0ABQ3FBD3</accession>
<keyword evidence="2" id="KW-1185">Reference proteome</keyword>
<gene>
    <name evidence="1" type="ORF">GCM10010082_04700</name>
</gene>
<keyword evidence="1" id="KW-0378">Hydrolase</keyword>
<comment type="caution">
    <text evidence="1">The sequence shown here is derived from an EMBL/GenBank/DDBJ whole genome shotgun (WGS) entry which is preliminary data.</text>
</comment>
<dbReference type="Pfam" id="PF10117">
    <property type="entry name" value="McrBC"/>
    <property type="match status" value="1"/>
</dbReference>
<dbReference type="EMBL" id="BMZM01000001">
    <property type="protein sequence ID" value="GHC16795.1"/>
    <property type="molecule type" value="Genomic_DNA"/>
</dbReference>
<dbReference type="Proteomes" id="UP000604243">
    <property type="component" value="Unassembled WGS sequence"/>
</dbReference>
<reference evidence="2" key="1">
    <citation type="journal article" date="2019" name="Int. J. Syst. Evol. Microbiol.">
        <title>The Global Catalogue of Microorganisms (GCM) 10K type strain sequencing project: providing services to taxonomists for standard genome sequencing and annotation.</title>
        <authorList>
            <consortium name="The Broad Institute Genomics Platform"/>
            <consortium name="The Broad Institute Genome Sequencing Center for Infectious Disease"/>
            <person name="Wu L."/>
            <person name="Ma J."/>
        </authorList>
    </citation>
    <scope>NUCLEOTIDE SEQUENCE [LARGE SCALE GENOMIC DNA]</scope>
    <source>
        <strain evidence="2">KCTC 42082</strain>
    </source>
</reference>
<proteinExistence type="predicted"/>
<dbReference type="PANTHER" id="PTHR38733:SF1">
    <property type="entry name" value="TYPE IV METHYL-DIRECTED RESTRICTION ENZYME ECOKMCRBC"/>
    <property type="match status" value="1"/>
</dbReference>